<organism evidence="2 3">
    <name type="scientific">Halopelagius fulvigenes</name>
    <dbReference type="NCBI Taxonomy" id="1198324"/>
    <lineage>
        <taxon>Archaea</taxon>
        <taxon>Methanobacteriati</taxon>
        <taxon>Methanobacteriota</taxon>
        <taxon>Stenosarchaea group</taxon>
        <taxon>Halobacteria</taxon>
        <taxon>Halobacteriales</taxon>
        <taxon>Haloferacaceae</taxon>
    </lineage>
</organism>
<evidence type="ECO:0000313" key="2">
    <source>
        <dbReference type="EMBL" id="MFC6826845.1"/>
    </source>
</evidence>
<evidence type="ECO:0000256" key="1">
    <source>
        <dbReference type="SAM" id="Phobius"/>
    </source>
</evidence>
<dbReference type="AlphaFoldDB" id="A0ABD5U272"/>
<reference evidence="2 3" key="1">
    <citation type="journal article" date="2019" name="Int. J. Syst. Evol. Microbiol.">
        <title>The Global Catalogue of Microorganisms (GCM) 10K type strain sequencing project: providing services to taxonomists for standard genome sequencing and annotation.</title>
        <authorList>
            <consortium name="The Broad Institute Genomics Platform"/>
            <consortium name="The Broad Institute Genome Sequencing Center for Infectious Disease"/>
            <person name="Wu L."/>
            <person name="Ma J."/>
        </authorList>
    </citation>
    <scope>NUCLEOTIDE SEQUENCE [LARGE SCALE GENOMIC DNA]</scope>
    <source>
        <strain evidence="2 3">YIM 94188</strain>
    </source>
</reference>
<gene>
    <name evidence="2" type="ORF">ACFQEV_17870</name>
</gene>
<feature type="transmembrane region" description="Helical" evidence="1">
    <location>
        <begin position="6"/>
        <end position="26"/>
    </location>
</feature>
<keyword evidence="3" id="KW-1185">Reference proteome</keyword>
<name>A0ABD5U272_9EURY</name>
<dbReference type="Proteomes" id="UP001596408">
    <property type="component" value="Unassembled WGS sequence"/>
</dbReference>
<dbReference type="EMBL" id="JBHSXH010000015">
    <property type="protein sequence ID" value="MFC6826845.1"/>
    <property type="molecule type" value="Genomic_DNA"/>
</dbReference>
<keyword evidence="1" id="KW-0472">Membrane</keyword>
<proteinExistence type="predicted"/>
<sequence>MSQELWFILFFLLVTVPAFLGAVALLDGTTGEWDGNSLEEPND</sequence>
<keyword evidence="1" id="KW-1133">Transmembrane helix</keyword>
<dbReference type="RefSeq" id="WP_379698969.1">
    <property type="nucleotide sequence ID" value="NZ_JBHSXH010000015.1"/>
</dbReference>
<comment type="caution">
    <text evidence="2">The sequence shown here is derived from an EMBL/GenBank/DDBJ whole genome shotgun (WGS) entry which is preliminary data.</text>
</comment>
<protein>
    <submittedName>
        <fullName evidence="2">Uncharacterized protein</fullName>
    </submittedName>
</protein>
<evidence type="ECO:0000313" key="3">
    <source>
        <dbReference type="Proteomes" id="UP001596408"/>
    </source>
</evidence>
<keyword evidence="1" id="KW-0812">Transmembrane</keyword>
<accession>A0ABD5U272</accession>